<feature type="non-terminal residue" evidence="1">
    <location>
        <position position="63"/>
    </location>
</feature>
<keyword evidence="2" id="KW-1185">Reference proteome</keyword>
<gene>
    <name evidence="1" type="ORF">BJY01DRAFT_214791</name>
</gene>
<proteinExistence type="predicted"/>
<evidence type="ECO:0000313" key="1">
    <source>
        <dbReference type="EMBL" id="KAL2844765.1"/>
    </source>
</evidence>
<accession>A0ABR4JXI3</accession>
<sequence>MPPAVGSDDPPRLINRHAKAAGTVYDTTKLGPFREPVLPLNNQIHQIRASTTARKSSTQNQRL</sequence>
<dbReference type="EMBL" id="JBFXLU010000078">
    <property type="protein sequence ID" value="KAL2844765.1"/>
    <property type="molecule type" value="Genomic_DNA"/>
</dbReference>
<protein>
    <submittedName>
        <fullName evidence="1">Uncharacterized protein</fullName>
    </submittedName>
</protein>
<comment type="caution">
    <text evidence="1">The sequence shown here is derived from an EMBL/GenBank/DDBJ whole genome shotgun (WGS) entry which is preliminary data.</text>
</comment>
<name>A0ABR4JXI3_9EURO</name>
<reference evidence="1 2" key="1">
    <citation type="submission" date="2024-07" db="EMBL/GenBank/DDBJ databases">
        <title>Section-level genome sequencing and comparative genomics of Aspergillus sections Usti and Cavernicolus.</title>
        <authorList>
            <consortium name="Lawrence Berkeley National Laboratory"/>
            <person name="Nybo J.L."/>
            <person name="Vesth T.C."/>
            <person name="Theobald S."/>
            <person name="Frisvad J.C."/>
            <person name="Larsen T.O."/>
            <person name="Kjaerboelling I."/>
            <person name="Rothschild-Mancinelli K."/>
            <person name="Lyhne E.K."/>
            <person name="Kogle M.E."/>
            <person name="Barry K."/>
            <person name="Clum A."/>
            <person name="Na H."/>
            <person name="Ledsgaard L."/>
            <person name="Lin J."/>
            <person name="Lipzen A."/>
            <person name="Kuo A."/>
            <person name="Riley R."/>
            <person name="Mondo S."/>
            <person name="Labutti K."/>
            <person name="Haridas S."/>
            <person name="Pangalinan J."/>
            <person name="Salamov A.A."/>
            <person name="Simmons B.A."/>
            <person name="Magnuson J.K."/>
            <person name="Chen J."/>
            <person name="Drula E."/>
            <person name="Henrissat B."/>
            <person name="Wiebenga A."/>
            <person name="Lubbers R.J."/>
            <person name="Gomes A.C."/>
            <person name="Makela M.R."/>
            <person name="Stajich J."/>
            <person name="Grigoriev I.V."/>
            <person name="Mortensen U.H."/>
            <person name="De Vries R.P."/>
            <person name="Baker S.E."/>
            <person name="Andersen M.R."/>
        </authorList>
    </citation>
    <scope>NUCLEOTIDE SEQUENCE [LARGE SCALE GENOMIC DNA]</scope>
    <source>
        <strain evidence="1 2">CBS 123904</strain>
    </source>
</reference>
<organism evidence="1 2">
    <name type="scientific">Aspergillus pseudoustus</name>
    <dbReference type="NCBI Taxonomy" id="1810923"/>
    <lineage>
        <taxon>Eukaryota</taxon>
        <taxon>Fungi</taxon>
        <taxon>Dikarya</taxon>
        <taxon>Ascomycota</taxon>
        <taxon>Pezizomycotina</taxon>
        <taxon>Eurotiomycetes</taxon>
        <taxon>Eurotiomycetidae</taxon>
        <taxon>Eurotiales</taxon>
        <taxon>Aspergillaceae</taxon>
        <taxon>Aspergillus</taxon>
        <taxon>Aspergillus subgen. Nidulantes</taxon>
    </lineage>
</organism>
<dbReference type="Proteomes" id="UP001610446">
    <property type="component" value="Unassembled WGS sequence"/>
</dbReference>
<evidence type="ECO:0000313" key="2">
    <source>
        <dbReference type="Proteomes" id="UP001610446"/>
    </source>
</evidence>